<dbReference type="SMART" id="SM00278">
    <property type="entry name" value="HhH1"/>
    <property type="match status" value="2"/>
</dbReference>
<dbReference type="AlphaFoldDB" id="A0A0M5MK85"/>
<evidence type="ECO:0000313" key="3">
    <source>
        <dbReference type="Proteomes" id="UP000059847"/>
    </source>
</evidence>
<name>A0A0M5MK85_9GAMM</name>
<gene>
    <name evidence="2" type="ORF">AOC03_07020</name>
</gene>
<dbReference type="OrthoDB" id="7510573at2"/>
<feature type="domain" description="Helix-hairpin-helix DNA-binding motif class 1" evidence="1">
    <location>
        <begin position="105"/>
        <end position="124"/>
    </location>
</feature>
<proteinExistence type="predicted"/>
<dbReference type="PANTHER" id="PTHR21180">
    <property type="entry name" value="ENDONUCLEASE/EXONUCLEASE/PHOSPHATASE FAMILY DOMAIN-CONTAINING PROTEIN 1"/>
    <property type="match status" value="1"/>
</dbReference>
<dbReference type="InterPro" id="IPR004509">
    <property type="entry name" value="Competence_ComEA_HhH"/>
</dbReference>
<dbReference type="InterPro" id="IPR051675">
    <property type="entry name" value="Endo/Exo/Phosphatase_dom_1"/>
</dbReference>
<dbReference type="PANTHER" id="PTHR21180:SF32">
    <property type="entry name" value="ENDONUCLEASE_EXONUCLEASE_PHOSPHATASE FAMILY DOMAIN-CONTAINING PROTEIN 1"/>
    <property type="match status" value="1"/>
</dbReference>
<dbReference type="EMBL" id="CP012678">
    <property type="protein sequence ID" value="ALF59818.1"/>
    <property type="molecule type" value="Genomic_DNA"/>
</dbReference>
<dbReference type="Pfam" id="PF12836">
    <property type="entry name" value="HHH_3"/>
    <property type="match status" value="1"/>
</dbReference>
<dbReference type="InterPro" id="IPR003583">
    <property type="entry name" value="Hlx-hairpin-Hlx_DNA-bd_motif"/>
</dbReference>
<dbReference type="Proteomes" id="UP000059847">
    <property type="component" value="Chromosome"/>
</dbReference>
<dbReference type="InterPro" id="IPR010994">
    <property type="entry name" value="RuvA_2-like"/>
</dbReference>
<evidence type="ECO:0000313" key="2">
    <source>
        <dbReference type="EMBL" id="ALF59818.1"/>
    </source>
</evidence>
<dbReference type="GO" id="GO:0003677">
    <property type="term" value="F:DNA binding"/>
    <property type="evidence" value="ECO:0007669"/>
    <property type="project" value="InterPro"/>
</dbReference>
<dbReference type="SUPFAM" id="SSF47781">
    <property type="entry name" value="RuvA domain 2-like"/>
    <property type="match status" value="1"/>
</dbReference>
<dbReference type="RefSeq" id="WP_062534548.1">
    <property type="nucleotide sequence ID" value="NZ_CP012678.1"/>
</dbReference>
<dbReference type="GO" id="GO:0015628">
    <property type="term" value="P:protein secretion by the type II secretion system"/>
    <property type="evidence" value="ECO:0007669"/>
    <property type="project" value="TreeGrafter"/>
</dbReference>
<reference evidence="2 3" key="1">
    <citation type="submission" date="2015-09" db="EMBL/GenBank/DDBJ databases">
        <title>Complete genome of Psychrobacter urativorans R10.10B.</title>
        <authorList>
            <person name="See-Too W.S."/>
            <person name="Chan K.G."/>
        </authorList>
    </citation>
    <scope>NUCLEOTIDE SEQUENCE [LARGE SCALE GENOMIC DNA]</scope>
    <source>
        <strain evidence="2 3">R10.10B</strain>
    </source>
</reference>
<accession>A0A0M5MK85</accession>
<evidence type="ECO:0000259" key="1">
    <source>
        <dbReference type="SMART" id="SM00278"/>
    </source>
</evidence>
<keyword evidence="3" id="KW-1185">Reference proteome</keyword>
<dbReference type="Gene3D" id="1.10.150.280">
    <property type="entry name" value="AF1531-like domain"/>
    <property type="match status" value="1"/>
</dbReference>
<organism evidence="2 3">
    <name type="scientific">Psychrobacter urativorans</name>
    <dbReference type="NCBI Taxonomy" id="45610"/>
    <lineage>
        <taxon>Bacteria</taxon>
        <taxon>Pseudomonadati</taxon>
        <taxon>Pseudomonadota</taxon>
        <taxon>Gammaproteobacteria</taxon>
        <taxon>Moraxellales</taxon>
        <taxon>Moraxellaceae</taxon>
        <taxon>Psychrobacter</taxon>
    </lineage>
</organism>
<feature type="domain" description="Helix-hairpin-helix DNA-binding motif class 1" evidence="1">
    <location>
        <begin position="75"/>
        <end position="94"/>
    </location>
</feature>
<dbReference type="STRING" id="45610.AOC03_07020"/>
<dbReference type="GO" id="GO:0006281">
    <property type="term" value="P:DNA repair"/>
    <property type="evidence" value="ECO:0007669"/>
    <property type="project" value="InterPro"/>
</dbReference>
<dbReference type="GO" id="GO:0015627">
    <property type="term" value="C:type II protein secretion system complex"/>
    <property type="evidence" value="ECO:0007669"/>
    <property type="project" value="TreeGrafter"/>
</dbReference>
<dbReference type="KEGG" id="pur:AOC03_07020"/>
<protein>
    <submittedName>
        <fullName evidence="2">Competence protein ComEA</fullName>
    </submittedName>
</protein>
<dbReference type="NCBIfam" id="TIGR00426">
    <property type="entry name" value="competence protein ComEA helix-hairpin-helix repeat region"/>
    <property type="match status" value="1"/>
</dbReference>
<sequence length="129" mass="14623">MNARSRSSCAYASIQKRIYVTFLFIVVFTSALNHAQAEPCFDNPKSAYQYLLQQEKLTYQANTQMGININRATESELVSLHGIGSSKAQAIILYREMFGDFKTVDDLQKVKGIGPKTIEKNRARLQIRN</sequence>